<comment type="caution">
    <text evidence="3">The sequence shown here is derived from an EMBL/GenBank/DDBJ whole genome shotgun (WGS) entry which is preliminary data.</text>
</comment>
<reference evidence="3" key="2">
    <citation type="submission" date="2022-02" db="EMBL/GenBank/DDBJ databases">
        <authorList>
            <person name="Elcheninov A.G."/>
            <person name="Sorokin D.Y."/>
            <person name="Kublanov I.V."/>
        </authorList>
    </citation>
    <scope>NUCLEOTIDE SEQUENCE</scope>
    <source>
        <strain evidence="3">AArc-St2</strain>
    </source>
</reference>
<reference evidence="3" key="1">
    <citation type="journal article" date="2022" name="Syst. Appl. Microbiol.">
        <title>Natronocalculus amylovorans gen. nov., sp. nov., and Natranaeroarchaeum aerophilus sp. nov., dominant culturable amylolytic natronoarchaea from hypersaline soda lakes in southwestern Siberia.</title>
        <authorList>
            <person name="Sorokin D.Y."/>
            <person name="Elcheninov A.G."/>
            <person name="Khizhniak T.V."/>
            <person name="Koenen M."/>
            <person name="Bale N.J."/>
            <person name="Damste J.S.S."/>
            <person name="Kublanov I.V."/>
        </authorList>
    </citation>
    <scope>NUCLEOTIDE SEQUENCE</scope>
    <source>
        <strain evidence="3">AArc-St2</strain>
    </source>
</reference>
<proteinExistence type="predicted"/>
<protein>
    <recommendedName>
        <fullName evidence="2">DUF7960 domain-containing protein</fullName>
    </recommendedName>
</protein>
<feature type="domain" description="DUF7960" evidence="2">
    <location>
        <begin position="1"/>
        <end position="145"/>
    </location>
</feature>
<keyword evidence="4" id="KW-1185">Reference proteome</keyword>
<dbReference type="Pfam" id="PF25901">
    <property type="entry name" value="DUF7960"/>
    <property type="match status" value="1"/>
</dbReference>
<feature type="compositionally biased region" description="Basic and acidic residues" evidence="1">
    <location>
        <begin position="94"/>
        <end position="115"/>
    </location>
</feature>
<gene>
    <name evidence="3" type="ORF">AArcSt2_10640</name>
</gene>
<evidence type="ECO:0000259" key="2">
    <source>
        <dbReference type="Pfam" id="PF25901"/>
    </source>
</evidence>
<sequence>MYAGRTNTPCCLCGSEHTVSRFEIAPRAVTLMKNSGPIAWRDIVGAVTLSFCESDWELVSELALEMDMHPLSRCNVAYASFSLREDFEALLSAKKDEPDQTKQETKLLDRSRDVIDSTDDPYTEDRDRVEAIVIGLSLEELGVIEAAPHRKQRPPSSAD</sequence>
<dbReference type="EMBL" id="JAKRVX010000003">
    <property type="protein sequence ID" value="MCL9817400.1"/>
    <property type="molecule type" value="Genomic_DNA"/>
</dbReference>
<dbReference type="InterPro" id="IPR058266">
    <property type="entry name" value="DUF7960"/>
</dbReference>
<dbReference type="RefSeq" id="WP_174653508.1">
    <property type="nucleotide sequence ID" value="NZ_JAKRVX010000003.1"/>
</dbReference>
<dbReference type="AlphaFoldDB" id="A0AAE3FYU7"/>
<feature type="region of interest" description="Disordered" evidence="1">
    <location>
        <begin position="94"/>
        <end position="123"/>
    </location>
</feature>
<evidence type="ECO:0000313" key="4">
    <source>
        <dbReference type="Proteomes" id="UP001203207"/>
    </source>
</evidence>
<evidence type="ECO:0000256" key="1">
    <source>
        <dbReference type="SAM" id="MobiDB-lite"/>
    </source>
</evidence>
<organism evidence="3 4">
    <name type="scientific">Natronocalculus amylovorans</name>
    <dbReference type="NCBI Taxonomy" id="2917812"/>
    <lineage>
        <taxon>Archaea</taxon>
        <taxon>Methanobacteriati</taxon>
        <taxon>Methanobacteriota</taxon>
        <taxon>Stenosarchaea group</taxon>
        <taxon>Halobacteria</taxon>
        <taxon>Halobacteriales</taxon>
        <taxon>Haloferacaceae</taxon>
        <taxon>Natronocalculus</taxon>
    </lineage>
</organism>
<accession>A0AAE3FYU7</accession>
<name>A0AAE3FYU7_9EURY</name>
<dbReference type="Proteomes" id="UP001203207">
    <property type="component" value="Unassembled WGS sequence"/>
</dbReference>
<evidence type="ECO:0000313" key="3">
    <source>
        <dbReference type="EMBL" id="MCL9817400.1"/>
    </source>
</evidence>